<keyword evidence="2" id="KW-1185">Reference proteome</keyword>
<dbReference type="EMBL" id="CM047908">
    <property type="protein sequence ID" value="KAJ0081732.1"/>
    <property type="molecule type" value="Genomic_DNA"/>
</dbReference>
<evidence type="ECO:0000313" key="2">
    <source>
        <dbReference type="Proteomes" id="UP001164250"/>
    </source>
</evidence>
<accession>A0ACC1A4I6</accession>
<comment type="caution">
    <text evidence="1">The sequence shown here is derived from an EMBL/GenBank/DDBJ whole genome shotgun (WGS) entry which is preliminary data.</text>
</comment>
<proteinExistence type="predicted"/>
<reference evidence="2" key="1">
    <citation type="journal article" date="2023" name="G3 (Bethesda)">
        <title>Genome assembly and association tests identify interacting loci associated with vigor, precocity, and sex in interspecific pistachio rootstocks.</title>
        <authorList>
            <person name="Palmer W."/>
            <person name="Jacygrad E."/>
            <person name="Sagayaradj S."/>
            <person name="Cavanaugh K."/>
            <person name="Han R."/>
            <person name="Bertier L."/>
            <person name="Beede B."/>
            <person name="Kafkas S."/>
            <person name="Golino D."/>
            <person name="Preece J."/>
            <person name="Michelmore R."/>
        </authorList>
    </citation>
    <scope>NUCLEOTIDE SEQUENCE [LARGE SCALE GENOMIC DNA]</scope>
</reference>
<protein>
    <submittedName>
        <fullName evidence="1">Uncharacterized protein</fullName>
    </submittedName>
</protein>
<sequence>MLISLRLPPCNAASKRYHLYQLWKSYIKKSIVLVGPTLGAALAIDFAVNYPEALFTLKYRVLEGTDNLAKLPKIVAYAGGSPFMNQMYNGEAGCFLRNTIIKLTPGVAGRLCCHILHNQGFFVEEHSTVPLR</sequence>
<evidence type="ECO:0000313" key="1">
    <source>
        <dbReference type="EMBL" id="KAJ0081732.1"/>
    </source>
</evidence>
<name>A0ACC1A4I6_9ROSI</name>
<dbReference type="Proteomes" id="UP001164250">
    <property type="component" value="Chromosome 12"/>
</dbReference>
<gene>
    <name evidence="1" type="ORF">Patl1_11267</name>
</gene>
<organism evidence="1 2">
    <name type="scientific">Pistacia atlantica</name>
    <dbReference type="NCBI Taxonomy" id="434234"/>
    <lineage>
        <taxon>Eukaryota</taxon>
        <taxon>Viridiplantae</taxon>
        <taxon>Streptophyta</taxon>
        <taxon>Embryophyta</taxon>
        <taxon>Tracheophyta</taxon>
        <taxon>Spermatophyta</taxon>
        <taxon>Magnoliopsida</taxon>
        <taxon>eudicotyledons</taxon>
        <taxon>Gunneridae</taxon>
        <taxon>Pentapetalae</taxon>
        <taxon>rosids</taxon>
        <taxon>malvids</taxon>
        <taxon>Sapindales</taxon>
        <taxon>Anacardiaceae</taxon>
        <taxon>Pistacia</taxon>
    </lineage>
</organism>